<dbReference type="PROSITE" id="PS00374">
    <property type="entry name" value="MGMT"/>
    <property type="match status" value="1"/>
</dbReference>
<dbReference type="Pfam" id="PF01035">
    <property type="entry name" value="DNA_binding_1"/>
    <property type="match status" value="1"/>
</dbReference>
<feature type="domain" description="Methylated-DNA-[protein]-cysteine S-methyltransferase DNA binding" evidence="10">
    <location>
        <begin position="135"/>
        <end position="213"/>
    </location>
</feature>
<dbReference type="AlphaFoldDB" id="C5C5F5"/>
<evidence type="ECO:0000256" key="5">
    <source>
        <dbReference type="ARBA" id="ARBA00022679"/>
    </source>
</evidence>
<comment type="miscellaneous">
    <text evidence="9">This enzyme catalyzes only one turnover and therefore is not strictly catalytic. According to one definition, an enzyme is a biocatalyst that acts repeatedly and over many reaction cycles.</text>
</comment>
<dbReference type="FunFam" id="1.10.10.10:FF:000214">
    <property type="entry name" value="Methylated-DNA--protein-cysteine methyltransferase"/>
    <property type="match status" value="1"/>
</dbReference>
<dbReference type="HOGENOM" id="CLU_000445_52_2_11"/>
<name>C5C5F5_BEUC1</name>
<dbReference type="GO" id="GO:0006307">
    <property type="term" value="P:DNA alkylation repair"/>
    <property type="evidence" value="ECO:0007669"/>
    <property type="project" value="UniProtKB-UniRule"/>
</dbReference>
<accession>C5C5F5</accession>
<dbReference type="InterPro" id="IPR023546">
    <property type="entry name" value="MGMT"/>
</dbReference>
<keyword evidence="13" id="KW-1185">Reference proteome</keyword>
<dbReference type="Pfam" id="PF02870">
    <property type="entry name" value="Methyltransf_1N"/>
    <property type="match status" value="1"/>
</dbReference>
<dbReference type="EC" id="2.1.1.63" evidence="9"/>
<proteinExistence type="inferred from homology"/>
<comment type="similarity">
    <text evidence="2 9">Belongs to the MGMT family.</text>
</comment>
<dbReference type="Gene3D" id="1.10.10.10">
    <property type="entry name" value="Winged helix-like DNA-binding domain superfamily/Winged helix DNA-binding domain"/>
    <property type="match status" value="1"/>
</dbReference>
<evidence type="ECO:0000259" key="11">
    <source>
        <dbReference type="Pfam" id="PF02870"/>
    </source>
</evidence>
<dbReference type="GO" id="GO:0003908">
    <property type="term" value="F:methylated-DNA-[protein]-cysteine S-methyltransferase activity"/>
    <property type="evidence" value="ECO:0007669"/>
    <property type="project" value="UniProtKB-UniRule"/>
</dbReference>
<evidence type="ECO:0000313" key="13">
    <source>
        <dbReference type="Proteomes" id="UP000007962"/>
    </source>
</evidence>
<comment type="function">
    <text evidence="9">Involved in the cellular defense against the biological effects of O6-methylguanine (O6-MeG) and O4-methylthymine (O4-MeT) in DNA. Repairs the methylated nucleobase in DNA by stoichiometrically transferring the methyl group to a cysteine residue in the enzyme. This is a suicide reaction: the enzyme is irreversibly inactivated.</text>
</comment>
<evidence type="ECO:0000256" key="9">
    <source>
        <dbReference type="HAMAP-Rule" id="MF_00772"/>
    </source>
</evidence>
<dbReference type="GO" id="GO:0032259">
    <property type="term" value="P:methylation"/>
    <property type="evidence" value="ECO:0007669"/>
    <property type="project" value="UniProtKB-KW"/>
</dbReference>
<reference evidence="12 13" key="1">
    <citation type="journal article" date="2009" name="Stand. Genomic Sci.">
        <title>Complete genome sequence of Beutenbergia cavernae type strain (HKI 0122).</title>
        <authorList>
            <person name="Land M."/>
            <person name="Pukall R."/>
            <person name="Abt B."/>
            <person name="Goker M."/>
            <person name="Rohde M."/>
            <person name="Glavina Del Rio T."/>
            <person name="Tice H."/>
            <person name="Copeland A."/>
            <person name="Cheng J.F."/>
            <person name="Lucas S."/>
            <person name="Chen F."/>
            <person name="Nolan M."/>
            <person name="Bruce D."/>
            <person name="Goodwin L."/>
            <person name="Pitluck S."/>
            <person name="Ivanova N."/>
            <person name="Mavromatis K."/>
            <person name="Ovchinnikova G."/>
            <person name="Pati A."/>
            <person name="Chen A."/>
            <person name="Palaniappan K."/>
            <person name="Hauser L."/>
            <person name="Chang Y.J."/>
            <person name="Jefferies C.C."/>
            <person name="Saunders E."/>
            <person name="Brettin T."/>
            <person name="Detter J.C."/>
            <person name="Han C."/>
            <person name="Chain P."/>
            <person name="Bristow J."/>
            <person name="Eisen J.A."/>
            <person name="Markowitz V."/>
            <person name="Hugenholtz P."/>
            <person name="Kyrpides N.C."/>
            <person name="Klenk H.P."/>
            <person name="Lapidus A."/>
        </authorList>
    </citation>
    <scope>NUCLEOTIDE SEQUENCE [LARGE SCALE GENOMIC DNA]</scope>
    <source>
        <strain evidence="13">ATCC BAA-8 / DSM 12333 / NBRC 16432</strain>
    </source>
</reference>
<dbReference type="NCBIfam" id="TIGR00589">
    <property type="entry name" value="ogt"/>
    <property type="match status" value="1"/>
</dbReference>
<sequence length="222" mass="23314">MTHATQPPFLSAGLADAVGIPAGNLPAGAGAVPEHLTAALAAAAARDGVLDVAYRTLDTPVGPLVLAATGAGLVRVAFARDGAEPTLEELAERVSPRVLLAPARLDAVARELDEYFAGRRHVFDLPLDLQLLRGFRRSVVEHLEEIPYGRTASYGEVATISGRPRAVRAVGTACALNPLPIVLPCHRVVRSDGSMGGYAGGPDAKRTLLTLERERNEFGRTG</sequence>
<evidence type="ECO:0000313" key="12">
    <source>
        <dbReference type="EMBL" id="ACQ82295.1"/>
    </source>
</evidence>
<dbReference type="HAMAP" id="MF_00772">
    <property type="entry name" value="OGT"/>
    <property type="match status" value="1"/>
</dbReference>
<comment type="catalytic activity">
    <reaction evidence="8 9">
        <text>a 6-O-methyl-2'-deoxyguanosine in DNA + L-cysteinyl-[protein] = S-methyl-L-cysteinyl-[protein] + a 2'-deoxyguanosine in DNA</text>
        <dbReference type="Rhea" id="RHEA:24000"/>
        <dbReference type="Rhea" id="RHEA-COMP:10131"/>
        <dbReference type="Rhea" id="RHEA-COMP:10132"/>
        <dbReference type="Rhea" id="RHEA-COMP:11367"/>
        <dbReference type="Rhea" id="RHEA-COMP:11368"/>
        <dbReference type="ChEBI" id="CHEBI:29950"/>
        <dbReference type="ChEBI" id="CHEBI:82612"/>
        <dbReference type="ChEBI" id="CHEBI:85445"/>
        <dbReference type="ChEBI" id="CHEBI:85448"/>
        <dbReference type="EC" id="2.1.1.63"/>
    </reaction>
</comment>
<evidence type="ECO:0000256" key="6">
    <source>
        <dbReference type="ARBA" id="ARBA00022763"/>
    </source>
</evidence>
<dbReference type="InterPro" id="IPR036388">
    <property type="entry name" value="WH-like_DNA-bd_sf"/>
</dbReference>
<comment type="subcellular location">
    <subcellularLocation>
        <location evidence="9">Cytoplasm</location>
    </subcellularLocation>
</comment>
<organism evidence="12 13">
    <name type="scientific">Beutenbergia cavernae (strain ATCC BAA-8 / DSM 12333 / CCUG 43141 / JCM 11478 / NBRC 16432 / NCIMB 13614 / HKI 0122)</name>
    <dbReference type="NCBI Taxonomy" id="471853"/>
    <lineage>
        <taxon>Bacteria</taxon>
        <taxon>Bacillati</taxon>
        <taxon>Actinomycetota</taxon>
        <taxon>Actinomycetes</taxon>
        <taxon>Micrococcales</taxon>
        <taxon>Beutenbergiaceae</taxon>
        <taxon>Beutenbergia</taxon>
    </lineage>
</organism>
<keyword evidence="3 9" id="KW-0963">Cytoplasm</keyword>
<keyword evidence="6 9" id="KW-0227">DNA damage</keyword>
<dbReference type="InterPro" id="IPR036217">
    <property type="entry name" value="MethylDNA_cys_MeTrfase_DNAb"/>
</dbReference>
<dbReference type="STRING" id="471853.Bcav_4054"/>
<dbReference type="Gene3D" id="3.30.160.70">
    <property type="entry name" value="Methylated DNA-protein cysteine methyltransferase domain"/>
    <property type="match status" value="1"/>
</dbReference>
<dbReference type="OrthoDB" id="9802228at2"/>
<keyword evidence="4 9" id="KW-0489">Methyltransferase</keyword>
<dbReference type="GO" id="GO:0005737">
    <property type="term" value="C:cytoplasm"/>
    <property type="evidence" value="ECO:0007669"/>
    <property type="project" value="UniProtKB-SubCell"/>
</dbReference>
<evidence type="ECO:0000256" key="7">
    <source>
        <dbReference type="ARBA" id="ARBA00023204"/>
    </source>
</evidence>
<dbReference type="KEGG" id="bcv:Bcav_4054"/>
<dbReference type="EMBL" id="CP001618">
    <property type="protein sequence ID" value="ACQ82295.1"/>
    <property type="molecule type" value="Genomic_DNA"/>
</dbReference>
<dbReference type="RefSeq" id="WP_015884532.1">
    <property type="nucleotide sequence ID" value="NC_012669.1"/>
</dbReference>
<protein>
    <recommendedName>
        <fullName evidence="9">Methylated-DNA--protein-cysteine methyltransferase</fullName>
        <ecNumber evidence="9">2.1.1.63</ecNumber>
    </recommendedName>
    <alternativeName>
        <fullName evidence="9">6-O-methylguanine-DNA methyltransferase</fullName>
        <shortName evidence="9">MGMT</shortName>
    </alternativeName>
    <alternativeName>
        <fullName evidence="9">O-6-methylguanine-DNA-alkyltransferase</fullName>
    </alternativeName>
</protein>
<keyword evidence="7 9" id="KW-0234">DNA repair</keyword>
<feature type="domain" description="Methylguanine DNA methyltransferase ribonuclease-like" evidence="11">
    <location>
        <begin position="53"/>
        <end position="129"/>
    </location>
</feature>
<dbReference type="SUPFAM" id="SSF46767">
    <property type="entry name" value="Methylated DNA-protein cysteine methyltransferase, C-terminal domain"/>
    <property type="match status" value="1"/>
</dbReference>
<dbReference type="InterPro" id="IPR008332">
    <property type="entry name" value="MethylG_MeTrfase_N"/>
</dbReference>
<dbReference type="InterPro" id="IPR036631">
    <property type="entry name" value="MGMT_N_sf"/>
</dbReference>
<evidence type="ECO:0000256" key="8">
    <source>
        <dbReference type="ARBA" id="ARBA00049348"/>
    </source>
</evidence>
<dbReference type="PANTHER" id="PTHR10815">
    <property type="entry name" value="METHYLATED-DNA--PROTEIN-CYSTEINE METHYLTRANSFERASE"/>
    <property type="match status" value="1"/>
</dbReference>
<comment type="catalytic activity">
    <reaction evidence="1 9">
        <text>a 4-O-methyl-thymidine in DNA + L-cysteinyl-[protein] = a thymidine in DNA + S-methyl-L-cysteinyl-[protein]</text>
        <dbReference type="Rhea" id="RHEA:53428"/>
        <dbReference type="Rhea" id="RHEA-COMP:10131"/>
        <dbReference type="Rhea" id="RHEA-COMP:10132"/>
        <dbReference type="Rhea" id="RHEA-COMP:13555"/>
        <dbReference type="Rhea" id="RHEA-COMP:13556"/>
        <dbReference type="ChEBI" id="CHEBI:29950"/>
        <dbReference type="ChEBI" id="CHEBI:82612"/>
        <dbReference type="ChEBI" id="CHEBI:137386"/>
        <dbReference type="ChEBI" id="CHEBI:137387"/>
        <dbReference type="EC" id="2.1.1.63"/>
    </reaction>
</comment>
<evidence type="ECO:0000256" key="2">
    <source>
        <dbReference type="ARBA" id="ARBA00008711"/>
    </source>
</evidence>
<dbReference type="CDD" id="cd06445">
    <property type="entry name" value="ATase"/>
    <property type="match status" value="1"/>
</dbReference>
<evidence type="ECO:0000256" key="4">
    <source>
        <dbReference type="ARBA" id="ARBA00022603"/>
    </source>
</evidence>
<dbReference type="Proteomes" id="UP000007962">
    <property type="component" value="Chromosome"/>
</dbReference>
<evidence type="ECO:0000259" key="10">
    <source>
        <dbReference type="Pfam" id="PF01035"/>
    </source>
</evidence>
<evidence type="ECO:0000256" key="1">
    <source>
        <dbReference type="ARBA" id="ARBA00001286"/>
    </source>
</evidence>
<evidence type="ECO:0000256" key="3">
    <source>
        <dbReference type="ARBA" id="ARBA00022490"/>
    </source>
</evidence>
<feature type="active site" description="Nucleophile; methyl group acceptor" evidence="9">
    <location>
        <position position="185"/>
    </location>
</feature>
<dbReference type="InterPro" id="IPR014048">
    <property type="entry name" value="MethylDNA_cys_MeTrfase_DNA-bd"/>
</dbReference>
<gene>
    <name evidence="12" type="ordered locus">Bcav_4054</name>
</gene>
<dbReference type="PANTHER" id="PTHR10815:SF13">
    <property type="entry name" value="METHYLATED-DNA--PROTEIN-CYSTEINE METHYLTRANSFERASE"/>
    <property type="match status" value="1"/>
</dbReference>
<dbReference type="eggNOG" id="COG0350">
    <property type="taxonomic scope" value="Bacteria"/>
</dbReference>
<keyword evidence="5 9" id="KW-0808">Transferase</keyword>
<dbReference type="SUPFAM" id="SSF53155">
    <property type="entry name" value="Methylated DNA-protein cysteine methyltransferase domain"/>
    <property type="match status" value="1"/>
</dbReference>
<dbReference type="InterPro" id="IPR001497">
    <property type="entry name" value="MethylDNA_cys_MeTrfase_AS"/>
</dbReference>